<reference evidence="3" key="4">
    <citation type="journal article" date="2015" name="G3 (Bethesda)">
        <title>Genome sequences of three phytopathogenic species of the Magnaporthaceae family of fungi.</title>
        <authorList>
            <person name="Okagaki L.H."/>
            <person name="Nunes C.C."/>
            <person name="Sailsbery J."/>
            <person name="Clay B."/>
            <person name="Brown D."/>
            <person name="John T."/>
            <person name="Oh Y."/>
            <person name="Young N."/>
            <person name="Fitzgerald M."/>
            <person name="Haas B.J."/>
            <person name="Zeng Q."/>
            <person name="Young S."/>
            <person name="Adiconis X."/>
            <person name="Fan L."/>
            <person name="Levin J.Z."/>
            <person name="Mitchell T.K."/>
            <person name="Okubara P.A."/>
            <person name="Farman M.L."/>
            <person name="Kohn L.M."/>
            <person name="Birren B."/>
            <person name="Ma L.-J."/>
            <person name="Dean R.A."/>
        </authorList>
    </citation>
    <scope>NUCLEOTIDE SEQUENCE</scope>
    <source>
        <strain evidence="3">R3-111a-1</strain>
    </source>
</reference>
<proteinExistence type="predicted"/>
<evidence type="ECO:0000313" key="3">
    <source>
        <dbReference type="EnsemblFungi" id="EJT68901"/>
    </source>
</evidence>
<organism evidence="2">
    <name type="scientific">Gaeumannomyces tritici (strain R3-111a-1)</name>
    <name type="common">Wheat and barley take-all root rot fungus</name>
    <name type="synonym">Gaeumannomyces graminis var. tritici</name>
    <dbReference type="NCBI Taxonomy" id="644352"/>
    <lineage>
        <taxon>Eukaryota</taxon>
        <taxon>Fungi</taxon>
        <taxon>Dikarya</taxon>
        <taxon>Ascomycota</taxon>
        <taxon>Pezizomycotina</taxon>
        <taxon>Sordariomycetes</taxon>
        <taxon>Sordariomycetidae</taxon>
        <taxon>Magnaporthales</taxon>
        <taxon>Magnaporthaceae</taxon>
        <taxon>Gaeumannomyces</taxon>
    </lineage>
</organism>
<dbReference type="GeneID" id="20354022"/>
<dbReference type="AlphaFoldDB" id="J3PJ83"/>
<protein>
    <submittedName>
        <fullName evidence="2 3">Uncharacterized protein</fullName>
    </submittedName>
</protein>
<keyword evidence="4" id="KW-1185">Reference proteome</keyword>
<feature type="compositionally biased region" description="Polar residues" evidence="1">
    <location>
        <begin position="19"/>
        <end position="28"/>
    </location>
</feature>
<feature type="region of interest" description="Disordered" evidence="1">
    <location>
        <begin position="1"/>
        <end position="32"/>
    </location>
</feature>
<gene>
    <name evidence="3" type="primary">20354022</name>
    <name evidence="2" type="ORF">GGTG_13564</name>
</gene>
<accession>J3PJ83</accession>
<dbReference type="Proteomes" id="UP000006039">
    <property type="component" value="Unassembled WGS sequence"/>
</dbReference>
<evidence type="ECO:0000313" key="2">
    <source>
        <dbReference type="EMBL" id="EJT68901.1"/>
    </source>
</evidence>
<reference evidence="2" key="2">
    <citation type="submission" date="2010-07" db="EMBL/GenBank/DDBJ databases">
        <authorList>
            <consortium name="The Broad Institute Genome Sequencing Platform"/>
            <consortium name="Broad Institute Genome Sequencing Center for Infectious Disease"/>
            <person name="Ma L.-J."/>
            <person name="Dead R."/>
            <person name="Young S."/>
            <person name="Zeng Q."/>
            <person name="Koehrsen M."/>
            <person name="Alvarado L."/>
            <person name="Berlin A."/>
            <person name="Chapman S.B."/>
            <person name="Chen Z."/>
            <person name="Freedman E."/>
            <person name="Gellesch M."/>
            <person name="Goldberg J."/>
            <person name="Griggs A."/>
            <person name="Gujja S."/>
            <person name="Heilman E.R."/>
            <person name="Heiman D."/>
            <person name="Hepburn T."/>
            <person name="Howarth C."/>
            <person name="Jen D."/>
            <person name="Larson L."/>
            <person name="Mehta T."/>
            <person name="Neiman D."/>
            <person name="Pearson M."/>
            <person name="Roberts A."/>
            <person name="Saif S."/>
            <person name="Shea T."/>
            <person name="Shenoy N."/>
            <person name="Sisk P."/>
            <person name="Stolte C."/>
            <person name="Sykes S."/>
            <person name="Walk T."/>
            <person name="White J."/>
            <person name="Yandava C."/>
            <person name="Haas B."/>
            <person name="Nusbaum C."/>
            <person name="Birren B."/>
        </authorList>
    </citation>
    <scope>NUCLEOTIDE SEQUENCE</scope>
    <source>
        <strain evidence="2">R3-111a-1</strain>
    </source>
</reference>
<name>J3PJ83_GAET3</name>
<dbReference type="EnsemblFungi" id="EJT68901">
    <property type="protein sequence ID" value="EJT68901"/>
    <property type="gene ID" value="GGTG_13564"/>
</dbReference>
<sequence length="143" mass="15132">MRRPRPATSRTPLPCRPRSCTTASSAASVPTVEAPDNPAATLEAAPVNLCSLFLREFDRTAELDGAKVVLCQALPPSSAAAMLGWTFTAAKYSRVLPTPRVQPALTETFSDANFAPTEWDVVGLAAQRGGVRRAGAARAGRPR</sequence>
<dbReference type="EMBL" id="GL385410">
    <property type="protein sequence ID" value="EJT68901.1"/>
    <property type="molecule type" value="Genomic_DNA"/>
</dbReference>
<reference evidence="2" key="3">
    <citation type="submission" date="2010-09" db="EMBL/GenBank/DDBJ databases">
        <title>Annotation of Gaeumannomyces graminis var. tritici R3-111a-1.</title>
        <authorList>
            <consortium name="The Broad Institute Genome Sequencing Platform"/>
            <person name="Ma L.-J."/>
            <person name="Dead R."/>
            <person name="Young S.K."/>
            <person name="Zeng Q."/>
            <person name="Gargeya S."/>
            <person name="Fitzgerald M."/>
            <person name="Haas B."/>
            <person name="Abouelleil A."/>
            <person name="Alvarado L."/>
            <person name="Arachchi H.M."/>
            <person name="Berlin A."/>
            <person name="Brown A."/>
            <person name="Chapman S.B."/>
            <person name="Chen Z."/>
            <person name="Dunbar C."/>
            <person name="Freedman E."/>
            <person name="Gearin G."/>
            <person name="Gellesch M."/>
            <person name="Goldberg J."/>
            <person name="Griggs A."/>
            <person name="Gujja S."/>
            <person name="Heiman D."/>
            <person name="Howarth C."/>
            <person name="Larson L."/>
            <person name="Lui A."/>
            <person name="MacDonald P.J.P."/>
            <person name="Mehta T."/>
            <person name="Montmayeur A."/>
            <person name="Murphy C."/>
            <person name="Neiman D."/>
            <person name="Pearson M."/>
            <person name="Priest M."/>
            <person name="Roberts A."/>
            <person name="Saif S."/>
            <person name="Shea T."/>
            <person name="Shenoy N."/>
            <person name="Sisk P."/>
            <person name="Stolte C."/>
            <person name="Sykes S."/>
            <person name="Yandava C."/>
            <person name="Wortman J."/>
            <person name="Nusbaum C."/>
            <person name="Birren B."/>
        </authorList>
    </citation>
    <scope>NUCLEOTIDE SEQUENCE</scope>
    <source>
        <strain evidence="2">R3-111a-1</strain>
    </source>
</reference>
<evidence type="ECO:0000313" key="4">
    <source>
        <dbReference type="Proteomes" id="UP000006039"/>
    </source>
</evidence>
<reference evidence="4" key="1">
    <citation type="submission" date="2010-07" db="EMBL/GenBank/DDBJ databases">
        <title>The genome sequence of Gaeumannomyces graminis var. tritici strain R3-111a-1.</title>
        <authorList>
            <consortium name="The Broad Institute Genome Sequencing Platform"/>
            <person name="Ma L.-J."/>
            <person name="Dead R."/>
            <person name="Young S."/>
            <person name="Zeng Q."/>
            <person name="Koehrsen M."/>
            <person name="Alvarado L."/>
            <person name="Berlin A."/>
            <person name="Chapman S.B."/>
            <person name="Chen Z."/>
            <person name="Freedman E."/>
            <person name="Gellesch M."/>
            <person name="Goldberg J."/>
            <person name="Griggs A."/>
            <person name="Gujja S."/>
            <person name="Heilman E.R."/>
            <person name="Heiman D."/>
            <person name="Hepburn T."/>
            <person name="Howarth C."/>
            <person name="Jen D."/>
            <person name="Larson L."/>
            <person name="Mehta T."/>
            <person name="Neiman D."/>
            <person name="Pearson M."/>
            <person name="Roberts A."/>
            <person name="Saif S."/>
            <person name="Shea T."/>
            <person name="Shenoy N."/>
            <person name="Sisk P."/>
            <person name="Stolte C."/>
            <person name="Sykes S."/>
            <person name="Walk T."/>
            <person name="White J."/>
            <person name="Yandava C."/>
            <person name="Haas B."/>
            <person name="Nusbaum C."/>
            <person name="Birren B."/>
        </authorList>
    </citation>
    <scope>NUCLEOTIDE SEQUENCE [LARGE SCALE GENOMIC DNA]</scope>
    <source>
        <strain evidence="4">R3-111a-1</strain>
    </source>
</reference>
<dbReference type="VEuPathDB" id="FungiDB:GGTG_13564"/>
<dbReference type="HOGENOM" id="CLU_1806284_0_0_1"/>
<evidence type="ECO:0000256" key="1">
    <source>
        <dbReference type="SAM" id="MobiDB-lite"/>
    </source>
</evidence>
<reference evidence="3" key="5">
    <citation type="submission" date="2018-04" db="UniProtKB">
        <authorList>
            <consortium name="EnsemblFungi"/>
        </authorList>
    </citation>
    <scope>IDENTIFICATION</scope>
    <source>
        <strain evidence="3">R3-111a-1</strain>
    </source>
</reference>
<dbReference type="RefSeq" id="XP_009229740.1">
    <property type="nucleotide sequence ID" value="XM_009231476.1"/>
</dbReference>